<dbReference type="Proteomes" id="UP000324767">
    <property type="component" value="Unassembled WGS sequence"/>
</dbReference>
<accession>A0A5M8PE42</accession>
<dbReference type="OrthoDB" id="62952at2759"/>
<reference evidence="1 2" key="1">
    <citation type="submission" date="2019-09" db="EMBL/GenBank/DDBJ databases">
        <title>The hologenome of the rock-dwelling lichen Lasallia pustulata.</title>
        <authorList>
            <person name="Greshake Tzovaras B."/>
            <person name="Segers F."/>
            <person name="Bicker A."/>
            <person name="Dal Grande F."/>
            <person name="Otte J."/>
            <person name="Hankeln T."/>
            <person name="Schmitt I."/>
            <person name="Ebersberger I."/>
        </authorList>
    </citation>
    <scope>NUCLEOTIDE SEQUENCE [LARGE SCALE GENOMIC DNA]</scope>
    <source>
        <strain evidence="1">A1-1</strain>
    </source>
</reference>
<name>A0A5M8PE42_9LECA</name>
<evidence type="ECO:0000313" key="2">
    <source>
        <dbReference type="Proteomes" id="UP000324767"/>
    </source>
</evidence>
<proteinExistence type="predicted"/>
<organism evidence="1 2">
    <name type="scientific">Lasallia pustulata</name>
    <dbReference type="NCBI Taxonomy" id="136370"/>
    <lineage>
        <taxon>Eukaryota</taxon>
        <taxon>Fungi</taxon>
        <taxon>Dikarya</taxon>
        <taxon>Ascomycota</taxon>
        <taxon>Pezizomycotina</taxon>
        <taxon>Lecanoromycetes</taxon>
        <taxon>OSLEUM clade</taxon>
        <taxon>Umbilicariomycetidae</taxon>
        <taxon>Umbilicariales</taxon>
        <taxon>Umbilicariaceae</taxon>
        <taxon>Lasallia</taxon>
    </lineage>
</organism>
<dbReference type="AlphaFoldDB" id="A0A5M8PE42"/>
<comment type="caution">
    <text evidence="1">The sequence shown here is derived from an EMBL/GenBank/DDBJ whole genome shotgun (WGS) entry which is preliminary data.</text>
</comment>
<evidence type="ECO:0000313" key="1">
    <source>
        <dbReference type="EMBL" id="KAA6407571.1"/>
    </source>
</evidence>
<gene>
    <name evidence="1" type="ORF">FRX48_08814</name>
</gene>
<protein>
    <submittedName>
        <fullName evidence="1">Uncharacterized protein</fullName>
    </submittedName>
</protein>
<dbReference type="EMBL" id="VXIT01000017">
    <property type="protein sequence ID" value="KAA6407571.1"/>
    <property type="molecule type" value="Genomic_DNA"/>
</dbReference>
<sequence length="111" mass="12856">MVDHRLSIFCSLPREIRDLIYGHLLIKKLTSRGTNALVEALCQSDSRVDGEYRSILDFIDREVELDQHRSGMDCQRRSWPPTVRFKMKRLLFSTDEIAFNGLSSATPIQRS</sequence>